<dbReference type="InterPro" id="IPR038729">
    <property type="entry name" value="Rad50/SbcC_AAA"/>
</dbReference>
<dbReference type="Pfam" id="PF13476">
    <property type="entry name" value="AAA_23"/>
    <property type="match status" value="1"/>
</dbReference>
<feature type="coiled-coil region" evidence="4">
    <location>
        <begin position="707"/>
        <end position="777"/>
    </location>
</feature>
<feature type="region of interest" description="Disordered" evidence="5">
    <location>
        <begin position="1"/>
        <end position="40"/>
    </location>
</feature>
<dbReference type="Gene3D" id="3.40.50.300">
    <property type="entry name" value="P-loop containing nucleotide triphosphate hydrolases"/>
    <property type="match status" value="2"/>
</dbReference>
<evidence type="ECO:0000313" key="7">
    <source>
        <dbReference type="EMBL" id="OLY80821.1"/>
    </source>
</evidence>
<protein>
    <recommendedName>
        <fullName evidence="2">Structural maintenance of chromosomes protein 5</fullName>
    </recommendedName>
</protein>
<comment type="caution">
    <text evidence="7">The sequence shown here is derived from an EMBL/GenBank/DDBJ whole genome shotgun (WGS) entry which is preliminary data.</text>
</comment>
<accession>A0A1R0GVB2</accession>
<dbReference type="OrthoDB" id="10254973at2759"/>
<evidence type="ECO:0000256" key="4">
    <source>
        <dbReference type="SAM" id="Coils"/>
    </source>
</evidence>
<feature type="compositionally biased region" description="Low complexity" evidence="5">
    <location>
        <begin position="12"/>
        <end position="27"/>
    </location>
</feature>
<dbReference type="GO" id="GO:0016887">
    <property type="term" value="F:ATP hydrolysis activity"/>
    <property type="evidence" value="ECO:0007669"/>
    <property type="project" value="InterPro"/>
</dbReference>
<gene>
    <name evidence="7" type="ORF">AYI68_g5077</name>
</gene>
<organism evidence="7 8">
    <name type="scientific">Smittium mucronatum</name>
    <dbReference type="NCBI Taxonomy" id="133383"/>
    <lineage>
        <taxon>Eukaryota</taxon>
        <taxon>Fungi</taxon>
        <taxon>Fungi incertae sedis</taxon>
        <taxon>Zoopagomycota</taxon>
        <taxon>Kickxellomycotina</taxon>
        <taxon>Harpellomycetes</taxon>
        <taxon>Harpellales</taxon>
        <taxon>Legeriomycetaceae</taxon>
        <taxon>Smittium</taxon>
    </lineage>
</organism>
<evidence type="ECO:0000256" key="1">
    <source>
        <dbReference type="ARBA" id="ARBA00010171"/>
    </source>
</evidence>
<feature type="region of interest" description="Disordered" evidence="5">
    <location>
        <begin position="1025"/>
        <end position="1101"/>
    </location>
</feature>
<proteinExistence type="inferred from homology"/>
<evidence type="ECO:0000256" key="5">
    <source>
        <dbReference type="SAM" id="MobiDB-lite"/>
    </source>
</evidence>
<reference evidence="7 8" key="1">
    <citation type="journal article" date="2016" name="Mol. Biol. Evol.">
        <title>Genome-Wide Survey of Gut Fungi (Harpellales) Reveals the First Horizontally Transferred Ubiquitin Gene from a Mosquito Host.</title>
        <authorList>
            <person name="Wang Y."/>
            <person name="White M.M."/>
            <person name="Kvist S."/>
            <person name="Moncalvo J.M."/>
        </authorList>
    </citation>
    <scope>NUCLEOTIDE SEQUENCE [LARGE SCALE GENOMIC DNA]</scope>
    <source>
        <strain evidence="7 8">ALG-7-W6</strain>
    </source>
</reference>
<dbReference type="SUPFAM" id="SSF52540">
    <property type="entry name" value="P-loop containing nucleoside triphosphate hydrolases"/>
    <property type="match status" value="1"/>
</dbReference>
<sequence>MIQRKRRIIEIDSPVQNSQSDSQSNMDTSKKKKSESKVKNEKTYIDISSIDLKPSIEKTNGKYSRQKNQKSLLKVPDSNPDLLRYVEGSIMKIVMDSFVAYDHCELHPGPNLNMIIGPNGSGKSTVVCAIALGLGGSPQLLGRTKEINGFVKHGFDSGFVELTLKGPGKNSITTIRRTLNSKTNSSTYKLNGQVSTAIKVNEVVKALNIQLDNLCQFLPQDRVVEFSKLNGPELLKETQRAIGQESLLNLQLKLVELKNEESKHFFDLENEVDAIKHLEHRNKQLERDVERLNEYTKAEKSVKILEIQLPLKRLDEAKNIYSQKKEIRKEKIKEYKDLLKKITPLKKSLDETLVKERALSEKKREQNNKIRRSNENIRHALNSVQNNEQKTVERRNEISEIINRFTKIESEAKELEADIAHMETELGPKPNDEKVRDINSHIKKILDDESLIRSDLREVQDKIHSIKNEGDDAHQSMTRFSQKLTQLENIKSRKLTLMKTFNNDTAVGFEYLETTRSDYREHVYGPISFEIRLIRPDCANILESVIGSSTLKTFVCQNEGDYRTLTRKLNDEKRLRTNATMLNHLNISDFKPPVEKDVLLKWGFDCYAIDLLEAPPPVLVAMCSQDNIHRIPISFSNDVDHNAIEASGKIKTYVANGVKYVINRSRYGSRSSATAATRIKPPNRVNLLGVGDTTEMQQARVETGKQIEKLQQILLENEKKLKSLNLEEQKLNLKIESELQPQAMHYRRLKDSAMREMQNWERNNVKLESKKIKLANILKTISNKDSEQMKQMSNINKEVSELSLERLNQLSKISKLSKECRQNYTELASLTISLFQLSNDHLKIKTVYNDSKEKLELANAEYLKSDEETKKAKEVANKCLELVKNLASELSAEEQQEASDANGSGGGEMSASEMEARLAAAKQRLSLFSRHGVSSNVIADFKKGSNDLEKKYQNIDKIKSKLEEIKKLKEKIRGEWEPSLRNLVDIIDVEFGKAMKYLDCLGEVRLVTSSSSIHEPSNYLQFLKDKQNDTSSKQPGDSSNKKITEDVDNGNTGTKDGVVRGNRRKERLASSQPARDNGNDLVSSSNSQGNSTQINSNVISNNDEGFDNWGIEIWVSFRSGEPTVLLTEQRQSGGERAVSTALYLQAIMNSGPKIMQSQVKAKHSIVKINSTSNGSRARRNKIAQSDDDSEDDSEDIIQNTEQADIEYIGVPFRVVDEVNQGMDQRNERLIHSQIVRTACQLNSPQYFLITPKLLPKLDYHQNMKVHCIFNGEWQPPTFDVRNYIKNRIDSR</sequence>
<feature type="domain" description="Rad50/SbcC-type AAA" evidence="6">
    <location>
        <begin position="92"/>
        <end position="286"/>
    </location>
</feature>
<dbReference type="EMBL" id="LSSL01003099">
    <property type="protein sequence ID" value="OLY80821.1"/>
    <property type="molecule type" value="Genomic_DNA"/>
</dbReference>
<dbReference type="GO" id="GO:0003697">
    <property type="term" value="F:single-stranded DNA binding"/>
    <property type="evidence" value="ECO:0007669"/>
    <property type="project" value="TreeGrafter"/>
</dbReference>
<feature type="coiled-coil region" evidence="4">
    <location>
        <begin position="356"/>
        <end position="425"/>
    </location>
</feature>
<dbReference type="STRING" id="133383.A0A1R0GVB2"/>
<dbReference type="Proteomes" id="UP000187455">
    <property type="component" value="Unassembled WGS sequence"/>
</dbReference>
<feature type="region of interest" description="Disordered" evidence="5">
    <location>
        <begin position="1169"/>
        <end position="1193"/>
    </location>
</feature>
<dbReference type="PANTHER" id="PTHR45916">
    <property type="entry name" value="STRUCTURAL MAINTENANCE OF CHROMOSOMES PROTEIN 5"/>
    <property type="match status" value="1"/>
</dbReference>
<feature type="region of interest" description="Disordered" evidence="5">
    <location>
        <begin position="891"/>
        <end position="913"/>
    </location>
</feature>
<dbReference type="GO" id="GO:0030915">
    <property type="term" value="C:Smc5-Smc6 complex"/>
    <property type="evidence" value="ECO:0007669"/>
    <property type="project" value="TreeGrafter"/>
</dbReference>
<feature type="compositionally biased region" description="Polar residues" evidence="5">
    <location>
        <begin position="1029"/>
        <end position="1038"/>
    </location>
</feature>
<keyword evidence="8" id="KW-1185">Reference proteome</keyword>
<evidence type="ECO:0000256" key="3">
    <source>
        <dbReference type="ARBA" id="ARBA00023054"/>
    </source>
</evidence>
<comment type="similarity">
    <text evidence="1">Belongs to the SMC family. SMC5 subfamily.</text>
</comment>
<dbReference type="InterPro" id="IPR027417">
    <property type="entry name" value="P-loop_NTPase"/>
</dbReference>
<evidence type="ECO:0000256" key="2">
    <source>
        <dbReference type="ARBA" id="ARBA00018687"/>
    </source>
</evidence>
<feature type="coiled-coil region" evidence="4">
    <location>
        <begin position="945"/>
        <end position="975"/>
    </location>
</feature>
<dbReference type="PANTHER" id="PTHR45916:SF1">
    <property type="entry name" value="STRUCTURAL MAINTENANCE OF CHROMOSOMES PROTEIN 5"/>
    <property type="match status" value="1"/>
</dbReference>
<dbReference type="GO" id="GO:0000724">
    <property type="term" value="P:double-strand break repair via homologous recombination"/>
    <property type="evidence" value="ECO:0007669"/>
    <property type="project" value="TreeGrafter"/>
</dbReference>
<name>A0A1R0GVB2_9FUNG</name>
<feature type="coiled-coil region" evidence="4">
    <location>
        <begin position="268"/>
        <end position="295"/>
    </location>
</feature>
<dbReference type="GO" id="GO:0005634">
    <property type="term" value="C:nucleus"/>
    <property type="evidence" value="ECO:0007669"/>
    <property type="project" value="TreeGrafter"/>
</dbReference>
<evidence type="ECO:0000313" key="8">
    <source>
        <dbReference type="Proteomes" id="UP000187455"/>
    </source>
</evidence>
<evidence type="ECO:0000259" key="6">
    <source>
        <dbReference type="Pfam" id="PF13476"/>
    </source>
</evidence>
<feature type="compositionally biased region" description="Polar residues" evidence="5">
    <location>
        <begin position="1069"/>
        <end position="1101"/>
    </location>
</feature>
<keyword evidence="3 4" id="KW-0175">Coiled coil</keyword>